<dbReference type="InterPro" id="IPR007696">
    <property type="entry name" value="DNA_mismatch_repair_MutS_core"/>
</dbReference>
<dbReference type="Gene3D" id="1.20.120.1900">
    <property type="entry name" value="Gamma-tubulin complex, C-terminal domain"/>
    <property type="match status" value="2"/>
</dbReference>
<dbReference type="GO" id="GO:0005874">
    <property type="term" value="C:microtubule"/>
    <property type="evidence" value="ECO:0007669"/>
    <property type="project" value="UniProtKB-KW"/>
</dbReference>
<dbReference type="InterPro" id="IPR036187">
    <property type="entry name" value="DNA_mismatch_repair_MutS_sf"/>
</dbReference>
<dbReference type="EMBL" id="UZAE01014036">
    <property type="protein sequence ID" value="VDO12217.1"/>
    <property type="molecule type" value="Genomic_DNA"/>
</dbReference>
<dbReference type="InterPro" id="IPR036678">
    <property type="entry name" value="MutS_con_dom_sf"/>
</dbReference>
<proteinExistence type="predicted"/>
<dbReference type="SUPFAM" id="SSF48334">
    <property type="entry name" value="DNA repair protein MutS, domain III"/>
    <property type="match status" value="1"/>
</dbReference>
<dbReference type="GO" id="GO:0032301">
    <property type="term" value="C:MutSalpha complex"/>
    <property type="evidence" value="ECO:0007669"/>
    <property type="project" value="TreeGrafter"/>
</dbReference>
<dbReference type="GO" id="GO:0005524">
    <property type="term" value="F:ATP binding"/>
    <property type="evidence" value="ECO:0007669"/>
    <property type="project" value="InterPro"/>
</dbReference>
<dbReference type="OrthoDB" id="295033at2759"/>
<sequence length="937" mass="106632">MLHELLFSLLGYSGDICTVMREGNSSADPKCRIKLISEKLPFITPCEIHLITQILEIAGSYVRLKDFIKKFTLPGSGSVYLSNLAFAMDEVLTEYRDMLASVEADLLETPSLGVTYILSKVEPYRSVLHNLCKILECSVKRFQQNKCILDCLVPIERSPTVNVIWHHLLRVFRSQLSEWLIFGSVNDPYGEFFINSDGEFIADKYPTILPPSLVNDILFAGKAVQKSDEHLSQKLEERFLERFEEIAHTDLLGDYDAEVEKVVHEIWEFISAERWRHMSEDYGLLEHLNLVRDVLLLGRGELFGSFFENLLVGGRYILDSPISTSATEVRNLSHAVNIAFLSAARSVGFDEERLTQRFKDLGNVEAFHEKFLADLESQSFMHYDQIFSLILQLLHECRKYCNSCTIQAKSAEIVTSFDHLAYNLFSALSAASAMTSSGATHLSQLILRLNFNNFFSGLSNYQSKPDTTIRLFDRGENYTVHFNDALFIAQNFYKNSGSVRNLTVGGRSVPSLLIPKRDKDIFRFILLSKQYRIELYSLENGGWLLSNQASPGNLTEMEDFLFSSESESEDSTLLSIFVKFSNDECIISLAFCHLEDHRFLIGQFVDSSLLPNLETAILQLGVKECIVPSGLLTGDANTSKLKNSDRPGHLPYLQLILERSNVLITELDKTEYFSSDPSDELNMLLKRGNASNVDIPNLFRASKILSLAFTNPTLESELVESFMCLGAIFKFLRLQSNEALFHTFTLSRFSLDNHVRLDSAALNALHLLPNSGGSVNKYDSVYGVLNHCRTPQGQRLLAQWLRQPLTDVAKINERLDLVEAFVEDSSLRHIFHETFLRRVPDLPRLARRLQMSKAKLQDVYRVYRVVGLMPEAISHLQRSENRHSDLLEHIFVRDLQTAAENFSKFMQMIESTLDLEAAKEGEYIIRSDFDDELQCEL</sequence>
<dbReference type="PANTHER" id="PTHR11361">
    <property type="entry name" value="DNA MISMATCH REPAIR PROTEIN MUTS FAMILY MEMBER"/>
    <property type="match status" value="1"/>
</dbReference>
<name>A0A0R3TW98_RODNA</name>
<reference evidence="5 6" key="2">
    <citation type="submission" date="2018-11" db="EMBL/GenBank/DDBJ databases">
        <authorList>
            <consortium name="Pathogen Informatics"/>
        </authorList>
    </citation>
    <scope>NUCLEOTIDE SEQUENCE [LARGE SCALE GENOMIC DNA]</scope>
</reference>
<evidence type="ECO:0000259" key="3">
    <source>
        <dbReference type="Pfam" id="PF05192"/>
    </source>
</evidence>
<reference evidence="7" key="1">
    <citation type="submission" date="2017-02" db="UniProtKB">
        <authorList>
            <consortium name="WormBaseParasite"/>
        </authorList>
    </citation>
    <scope>IDENTIFICATION</scope>
</reference>
<dbReference type="STRING" id="102285.A0A0R3TW98"/>
<dbReference type="Proteomes" id="UP000278807">
    <property type="component" value="Unassembled WGS sequence"/>
</dbReference>
<dbReference type="GO" id="GO:0006312">
    <property type="term" value="P:mitotic recombination"/>
    <property type="evidence" value="ECO:0007669"/>
    <property type="project" value="TreeGrafter"/>
</dbReference>
<evidence type="ECO:0000313" key="7">
    <source>
        <dbReference type="WBParaSite" id="HNAJ_0001212501-mRNA-1"/>
    </source>
</evidence>
<dbReference type="GO" id="GO:0140664">
    <property type="term" value="F:ATP-dependent DNA damage sensor activity"/>
    <property type="evidence" value="ECO:0007669"/>
    <property type="project" value="InterPro"/>
</dbReference>
<dbReference type="Pfam" id="PF05192">
    <property type="entry name" value="MutS_III"/>
    <property type="match status" value="1"/>
</dbReference>
<dbReference type="Pfam" id="PF01624">
    <property type="entry name" value="MutS_I"/>
    <property type="match status" value="1"/>
</dbReference>
<evidence type="ECO:0000259" key="4">
    <source>
        <dbReference type="Pfam" id="PF17681"/>
    </source>
</evidence>
<dbReference type="InterPro" id="IPR007695">
    <property type="entry name" value="DNA_mismatch_repair_MutS-lik_N"/>
</dbReference>
<dbReference type="InterPro" id="IPR042241">
    <property type="entry name" value="GCP_C_sf"/>
</dbReference>
<dbReference type="Gene3D" id="1.10.1420.10">
    <property type="match status" value="1"/>
</dbReference>
<keyword evidence="1" id="KW-0493">Microtubule</keyword>
<dbReference type="GO" id="GO:0030983">
    <property type="term" value="F:mismatched DNA binding"/>
    <property type="evidence" value="ECO:0007669"/>
    <property type="project" value="InterPro"/>
</dbReference>
<feature type="domain" description="Gamma tubulin complex component protein N-terminal" evidence="4">
    <location>
        <begin position="2"/>
        <end position="278"/>
    </location>
</feature>
<feature type="domain" description="DNA mismatch repair protein MutS core" evidence="3">
    <location>
        <begin position="760"/>
        <end position="922"/>
    </location>
</feature>
<dbReference type="PANTHER" id="PTHR11361:SF35">
    <property type="entry name" value="DNA MISMATCH REPAIR PROTEIN MSH2"/>
    <property type="match status" value="1"/>
</dbReference>
<accession>A0A0R3TW98</accession>
<dbReference type="InterPro" id="IPR041470">
    <property type="entry name" value="GCP_N"/>
</dbReference>
<evidence type="ECO:0000256" key="1">
    <source>
        <dbReference type="ARBA" id="ARBA00022701"/>
    </source>
</evidence>
<dbReference type="InterPro" id="IPR045076">
    <property type="entry name" value="MutS"/>
</dbReference>
<dbReference type="FunFam" id="1.10.1420.10:FF:000003">
    <property type="entry name" value="DNA mismatch repair protein"/>
    <property type="match status" value="1"/>
</dbReference>
<dbReference type="Gene3D" id="3.40.1170.10">
    <property type="entry name" value="DNA repair protein MutS, domain I"/>
    <property type="match status" value="1"/>
</dbReference>
<gene>
    <name evidence="5" type="ORF">HNAJ_LOCUS12114</name>
</gene>
<feature type="domain" description="DNA mismatch repair protein MutS-like N-terminal" evidence="2">
    <location>
        <begin position="462"/>
        <end position="556"/>
    </location>
</feature>
<dbReference type="InterPro" id="IPR016151">
    <property type="entry name" value="DNA_mismatch_repair_MutS_N"/>
</dbReference>
<dbReference type="AlphaFoldDB" id="A0A0R3TW98"/>
<evidence type="ECO:0000259" key="2">
    <source>
        <dbReference type="Pfam" id="PF01624"/>
    </source>
</evidence>
<protein>
    <submittedName>
        <fullName evidence="7">Gamma-tubulin complex component</fullName>
    </submittedName>
</protein>
<dbReference type="GO" id="GO:0006298">
    <property type="term" value="P:mismatch repair"/>
    <property type="evidence" value="ECO:0007669"/>
    <property type="project" value="InterPro"/>
</dbReference>
<keyword evidence="6" id="KW-1185">Reference proteome</keyword>
<organism evidence="7">
    <name type="scientific">Rodentolepis nana</name>
    <name type="common">Dwarf tapeworm</name>
    <name type="synonym">Hymenolepis nana</name>
    <dbReference type="NCBI Taxonomy" id="102285"/>
    <lineage>
        <taxon>Eukaryota</taxon>
        <taxon>Metazoa</taxon>
        <taxon>Spiralia</taxon>
        <taxon>Lophotrochozoa</taxon>
        <taxon>Platyhelminthes</taxon>
        <taxon>Cestoda</taxon>
        <taxon>Eucestoda</taxon>
        <taxon>Cyclophyllidea</taxon>
        <taxon>Hymenolepididae</taxon>
        <taxon>Rodentolepis</taxon>
    </lineage>
</organism>
<dbReference type="WBParaSite" id="HNAJ_0001212501-mRNA-1">
    <property type="protein sequence ID" value="HNAJ_0001212501-mRNA-1"/>
    <property type="gene ID" value="HNAJ_0001212501"/>
</dbReference>
<evidence type="ECO:0000313" key="6">
    <source>
        <dbReference type="Proteomes" id="UP000278807"/>
    </source>
</evidence>
<evidence type="ECO:0000313" key="5">
    <source>
        <dbReference type="EMBL" id="VDO12217.1"/>
    </source>
</evidence>
<dbReference type="Gene3D" id="3.30.420.110">
    <property type="entry name" value="MutS, connector domain"/>
    <property type="match status" value="1"/>
</dbReference>
<dbReference type="Pfam" id="PF17681">
    <property type="entry name" value="GCP_N_terminal"/>
    <property type="match status" value="1"/>
</dbReference>